<feature type="chain" id="PRO_5027649682" evidence="6">
    <location>
        <begin position="20"/>
        <end position="220"/>
    </location>
</feature>
<dbReference type="Pfam" id="PF00089">
    <property type="entry name" value="Trypsin"/>
    <property type="match status" value="1"/>
</dbReference>
<dbReference type="InterPro" id="IPR001254">
    <property type="entry name" value="Trypsin_dom"/>
</dbReference>
<evidence type="ECO:0000259" key="7">
    <source>
        <dbReference type="Pfam" id="PF00089"/>
    </source>
</evidence>
<dbReference type="EnsemblMetazoa" id="XM_017126649.1">
    <property type="protein sequence ID" value="XP_016982138.1"/>
    <property type="gene ID" value="LOC108046772"/>
</dbReference>
<evidence type="ECO:0000256" key="6">
    <source>
        <dbReference type="SAM" id="SignalP"/>
    </source>
</evidence>
<protein>
    <submittedName>
        <fullName evidence="10">Uncharacterized protein LOC108046772</fullName>
    </submittedName>
</protein>
<keyword evidence="2 6" id="KW-0732">Signal</keyword>
<name>A0A6P4F454_DRORH</name>
<dbReference type="RefSeq" id="XP_016982138.1">
    <property type="nucleotide sequence ID" value="XM_017126649.1"/>
</dbReference>
<dbReference type="PANTHER" id="PTHR24276">
    <property type="entry name" value="POLYSERASE-RELATED"/>
    <property type="match status" value="1"/>
</dbReference>
<reference evidence="8" key="3">
    <citation type="submission" date="2025-05" db="UniProtKB">
        <authorList>
            <consortium name="EnsemblMetazoa"/>
        </authorList>
    </citation>
    <scope>IDENTIFICATION</scope>
</reference>
<evidence type="ECO:0000256" key="3">
    <source>
        <dbReference type="ARBA" id="ARBA00022801"/>
    </source>
</evidence>
<dbReference type="SUPFAM" id="SSF50494">
    <property type="entry name" value="Trypsin-like serine proteases"/>
    <property type="match status" value="1"/>
</dbReference>
<dbReference type="Gene3D" id="2.40.10.10">
    <property type="entry name" value="Trypsin-like serine proteases"/>
    <property type="match status" value="1"/>
</dbReference>
<evidence type="ECO:0000256" key="1">
    <source>
        <dbReference type="ARBA" id="ARBA00022670"/>
    </source>
</evidence>
<keyword evidence="5" id="KW-1015">Disulfide bond</keyword>
<dbReference type="GO" id="GO:0006508">
    <property type="term" value="P:proteolysis"/>
    <property type="evidence" value="ECO:0007669"/>
    <property type="project" value="UniProtKB-KW"/>
</dbReference>
<dbReference type="OrthoDB" id="7883508at2759"/>
<proteinExistence type="predicted"/>
<dbReference type="InterPro" id="IPR009003">
    <property type="entry name" value="Peptidase_S1_PA"/>
</dbReference>
<keyword evidence="3" id="KW-0378">Hydrolase</keyword>
<organism evidence="10">
    <name type="scientific">Drosophila rhopaloa</name>
    <name type="common">Fruit fly</name>
    <dbReference type="NCBI Taxonomy" id="1041015"/>
    <lineage>
        <taxon>Eukaryota</taxon>
        <taxon>Metazoa</taxon>
        <taxon>Ecdysozoa</taxon>
        <taxon>Arthropoda</taxon>
        <taxon>Hexapoda</taxon>
        <taxon>Insecta</taxon>
        <taxon>Pterygota</taxon>
        <taxon>Neoptera</taxon>
        <taxon>Endopterygota</taxon>
        <taxon>Diptera</taxon>
        <taxon>Brachycera</taxon>
        <taxon>Muscomorpha</taxon>
        <taxon>Ephydroidea</taxon>
        <taxon>Drosophilidae</taxon>
        <taxon>Drosophila</taxon>
        <taxon>Sophophora</taxon>
    </lineage>
</organism>
<gene>
    <name evidence="10" type="primary">LOC108046772</name>
    <name evidence="8" type="synonym">108046772</name>
</gene>
<evidence type="ECO:0000313" key="8">
    <source>
        <dbReference type="EnsemblMetazoa" id="XP_016982138.1"/>
    </source>
</evidence>
<sequence>MGIFFLALVCFGHVHLLRGVRIPGLPLEDYLVRLMDNDKLICSGIIVNRQQVLTAGVCKPDRNIKSIQVVLSDNSTNTITNSKVSKNYTAKDASDLLLLLQLGTPLGQRFSQTPPICRDRPPATEELEYWSWNGNGTSLRKRITPQTTNLDCRRRINDPDGVVIGNHTVCLKNEDLSERCVKNFGIPFVWHNTFCGINILGHNCQVNEKNDIFVRLLKTD</sequence>
<evidence type="ECO:0000313" key="10">
    <source>
        <dbReference type="RefSeq" id="XP_016982138.1"/>
    </source>
</evidence>
<feature type="domain" description="Peptidase S1" evidence="7">
    <location>
        <begin position="30"/>
        <end position="215"/>
    </location>
</feature>
<dbReference type="PANTHER" id="PTHR24276:SF94">
    <property type="entry name" value="AT20289P-RELATED"/>
    <property type="match status" value="1"/>
</dbReference>
<reference evidence="9" key="1">
    <citation type="journal article" date="2021" name="Elife">
        <title>Highly contiguous assemblies of 101 drosophilid genomes.</title>
        <authorList>
            <person name="Kim B.Y."/>
            <person name="Wang J.R."/>
            <person name="Miller D.E."/>
            <person name="Barmina O."/>
            <person name="Delaney E."/>
            <person name="Thompson A."/>
            <person name="Comeault A.A."/>
            <person name="Peede D."/>
            <person name="D'Agostino E.R."/>
            <person name="Pelaez J."/>
            <person name="Aguilar J.M."/>
            <person name="Haji D."/>
            <person name="Matsunaga T."/>
            <person name="Armstrong E.E."/>
            <person name="Zych M."/>
            <person name="Ogawa Y."/>
            <person name="Stamenkovic-Radak M."/>
            <person name="Jelic M."/>
            <person name="Veselinovic M.S."/>
            <person name="Tanaskovic M."/>
            <person name="Eric P."/>
            <person name="Gao J.J."/>
            <person name="Katoh T.K."/>
            <person name="Toda M.J."/>
            <person name="Watabe H."/>
            <person name="Watada M."/>
            <person name="Davis J.S."/>
            <person name="Moyle L.C."/>
            <person name="Manoli G."/>
            <person name="Bertolini E."/>
            <person name="Kostal V."/>
            <person name="Hawley R.S."/>
            <person name="Takahashi A."/>
            <person name="Jones C.D."/>
            <person name="Price D.K."/>
            <person name="Whiteman N."/>
            <person name="Kopp A."/>
            <person name="Matute D.R."/>
            <person name="Petrov D.A."/>
        </authorList>
    </citation>
    <scope>NUCLEOTIDE SEQUENCE [LARGE SCALE GENOMIC DNA]</scope>
</reference>
<keyword evidence="9" id="KW-1185">Reference proteome</keyword>
<dbReference type="InterPro" id="IPR043504">
    <property type="entry name" value="Peptidase_S1_PA_chymotrypsin"/>
</dbReference>
<evidence type="ECO:0000256" key="5">
    <source>
        <dbReference type="ARBA" id="ARBA00023157"/>
    </source>
</evidence>
<dbReference type="GeneID" id="108046772"/>
<evidence type="ECO:0000313" key="9">
    <source>
        <dbReference type="Proteomes" id="UP001652680"/>
    </source>
</evidence>
<evidence type="ECO:0000256" key="2">
    <source>
        <dbReference type="ARBA" id="ARBA00022729"/>
    </source>
</evidence>
<keyword evidence="4" id="KW-0720">Serine protease</keyword>
<accession>A0A6P4F454</accession>
<feature type="signal peptide" evidence="6">
    <location>
        <begin position="1"/>
        <end position="19"/>
    </location>
</feature>
<dbReference type="InterPro" id="IPR050430">
    <property type="entry name" value="Peptidase_S1"/>
</dbReference>
<dbReference type="AlphaFoldDB" id="A0A6P4F454"/>
<keyword evidence="1" id="KW-0645">Protease</keyword>
<evidence type="ECO:0000256" key="4">
    <source>
        <dbReference type="ARBA" id="ARBA00022825"/>
    </source>
</evidence>
<dbReference type="GO" id="GO:0004252">
    <property type="term" value="F:serine-type endopeptidase activity"/>
    <property type="evidence" value="ECO:0007669"/>
    <property type="project" value="InterPro"/>
</dbReference>
<dbReference type="Proteomes" id="UP001652680">
    <property type="component" value="Unassembled WGS sequence"/>
</dbReference>
<reference evidence="10" key="2">
    <citation type="submission" date="2025-04" db="UniProtKB">
        <authorList>
            <consortium name="RefSeq"/>
        </authorList>
    </citation>
    <scope>IDENTIFICATION</scope>
</reference>